<organism evidence="2 3">
    <name type="scientific">Natronomonas pharaonis (strain ATCC 35678 / DSM 2160 / CIP 103997 / JCM 8858 / NBRC 14720 / NCIMB 2260 / Gabara)</name>
    <name type="common">Halobacterium pharaonis</name>
    <dbReference type="NCBI Taxonomy" id="348780"/>
    <lineage>
        <taxon>Archaea</taxon>
        <taxon>Methanobacteriati</taxon>
        <taxon>Methanobacteriota</taxon>
        <taxon>Stenosarchaea group</taxon>
        <taxon>Halobacteria</taxon>
        <taxon>Halobacteriales</taxon>
        <taxon>Natronomonadaceae</taxon>
        <taxon>Natronomonas</taxon>
    </lineage>
</organism>
<keyword evidence="1" id="KW-0812">Transmembrane</keyword>
<feature type="transmembrane region" description="Helical" evidence="1">
    <location>
        <begin position="12"/>
        <end position="33"/>
    </location>
</feature>
<protein>
    <submittedName>
        <fullName evidence="2">Uncharacterized protein</fullName>
    </submittedName>
</protein>
<dbReference type="KEGG" id="nph:NP_2458A"/>
<accession>A0A1U7EW68</accession>
<keyword evidence="1" id="KW-1133">Transmembrane helix</keyword>
<dbReference type="EnsemblBacteria" id="CAI49320">
    <property type="protein sequence ID" value="CAI49320"/>
    <property type="gene ID" value="NP_2458A"/>
</dbReference>
<dbReference type="HOGENOM" id="CLU_220172_0_0_2"/>
<dbReference type="Proteomes" id="UP000002698">
    <property type="component" value="Chromosome"/>
</dbReference>
<dbReference type="AlphaFoldDB" id="A0A1U7EW68"/>
<reference evidence="2 3" key="1">
    <citation type="journal article" date="2005" name="Genome Res.">
        <title>Living with two extremes: conclusions from the genome sequence of Natronomonas pharaonis.</title>
        <authorList>
            <person name="Falb M."/>
            <person name="Pfeiffer F."/>
            <person name="Palm P."/>
            <person name="Rodewald K."/>
            <person name="Hickmann V."/>
            <person name="Tittor J."/>
            <person name="Oesterhelt D."/>
        </authorList>
    </citation>
    <scope>NUCLEOTIDE SEQUENCE [LARGE SCALE GENOMIC DNA]</scope>
    <source>
        <strain evidence="3">ATCC 35678 / DSM 2160 / CIP 103997 / JCM 8858 / NBRC 14720 / NCIMB 2260 / Gabara</strain>
    </source>
</reference>
<sequence>MAKTREFTEKEYLLVVLVGVALLMATTAFILVITSS</sequence>
<dbReference type="eggNOG" id="arCOG15238">
    <property type="taxonomic scope" value="Archaea"/>
</dbReference>
<proteinExistence type="predicted"/>
<evidence type="ECO:0000313" key="3">
    <source>
        <dbReference type="Proteomes" id="UP000002698"/>
    </source>
</evidence>
<keyword evidence="1" id="KW-0472">Membrane</keyword>
<name>A0A1U7EW68_NATPD</name>
<dbReference type="EMBL" id="CR936257">
    <property type="protein sequence ID" value="CAI49320.2"/>
    <property type="molecule type" value="Genomic_DNA"/>
</dbReference>
<evidence type="ECO:0000313" key="2">
    <source>
        <dbReference type="EMBL" id="CAI49320.2"/>
    </source>
</evidence>
<evidence type="ECO:0000256" key="1">
    <source>
        <dbReference type="SAM" id="Phobius"/>
    </source>
</evidence>
<keyword evidence="3" id="KW-1185">Reference proteome</keyword>
<gene>
    <name evidence="2" type="ordered locus">NP_2458A</name>
</gene>